<gene>
    <name evidence="1" type="ORF">AX774_g6588</name>
</gene>
<reference evidence="2" key="1">
    <citation type="submission" date="2017-01" db="EMBL/GenBank/DDBJ databases">
        <authorList>
            <person name="Wang Y."/>
            <person name="White M."/>
            <person name="Kvist S."/>
            <person name="Moncalvo J.-M."/>
        </authorList>
    </citation>
    <scope>NUCLEOTIDE SEQUENCE [LARGE SCALE GENOMIC DNA]</scope>
    <source>
        <strain evidence="2">COL-18-3</strain>
    </source>
</reference>
<sequence>MQRRTLLFASMGAMF</sequence>
<name>A0A1R1PGJ3_ZANCU</name>
<feature type="non-terminal residue" evidence="1">
    <location>
        <position position="15"/>
    </location>
</feature>
<proteinExistence type="predicted"/>
<keyword evidence="2" id="KW-1185">Reference proteome</keyword>
<evidence type="ECO:0000313" key="2">
    <source>
        <dbReference type="Proteomes" id="UP000188320"/>
    </source>
</evidence>
<comment type="caution">
    <text evidence="1">The sequence shown here is derived from an EMBL/GenBank/DDBJ whole genome shotgun (WGS) entry which is preliminary data.</text>
</comment>
<dbReference type="EMBL" id="LSSK01001343">
    <property type="protein sequence ID" value="OMH79972.1"/>
    <property type="molecule type" value="Genomic_DNA"/>
</dbReference>
<organism evidence="1 2">
    <name type="scientific">Zancudomyces culisetae</name>
    <name type="common">Gut fungus</name>
    <name type="synonym">Smittium culisetae</name>
    <dbReference type="NCBI Taxonomy" id="1213189"/>
    <lineage>
        <taxon>Eukaryota</taxon>
        <taxon>Fungi</taxon>
        <taxon>Fungi incertae sedis</taxon>
        <taxon>Zoopagomycota</taxon>
        <taxon>Kickxellomycotina</taxon>
        <taxon>Harpellomycetes</taxon>
        <taxon>Harpellales</taxon>
        <taxon>Legeriomycetaceae</taxon>
        <taxon>Zancudomyces</taxon>
    </lineage>
</organism>
<protein>
    <submittedName>
        <fullName evidence="1">Uncharacterized protein</fullName>
    </submittedName>
</protein>
<dbReference type="Proteomes" id="UP000188320">
    <property type="component" value="Unassembled WGS sequence"/>
</dbReference>
<accession>A0A1R1PGJ3</accession>
<evidence type="ECO:0000313" key="1">
    <source>
        <dbReference type="EMBL" id="OMH79972.1"/>
    </source>
</evidence>